<gene>
    <name evidence="1" type="ORF">BC936DRAFT_143003</name>
</gene>
<accession>A0A433DEH9</accession>
<sequence>MAIDILLEENHDIESFLYVLPWICSEFERLGRRRKKAQEGENRFSVMWKVTFEAIAFRKKFDKLLEFNKVLNTFSKFFDELKEFVRKFHNVLFPKAPDYDKGVRGCDRGVDEALLELGNNIHDFIRGVRKMNLK</sequence>
<proteinExistence type="predicted"/>
<comment type="caution">
    <text evidence="1">The sequence shown here is derived from an EMBL/GenBank/DDBJ whole genome shotgun (WGS) entry which is preliminary data.</text>
</comment>
<name>A0A433DEH9_9FUNG</name>
<dbReference type="Proteomes" id="UP000268093">
    <property type="component" value="Unassembled WGS sequence"/>
</dbReference>
<evidence type="ECO:0000313" key="2">
    <source>
        <dbReference type="Proteomes" id="UP000268093"/>
    </source>
</evidence>
<evidence type="ECO:0000313" key="1">
    <source>
        <dbReference type="EMBL" id="RUP49238.1"/>
    </source>
</evidence>
<dbReference type="AlphaFoldDB" id="A0A433DEH9"/>
<organism evidence="1 2">
    <name type="scientific">Jimgerdemannia flammicorona</name>
    <dbReference type="NCBI Taxonomy" id="994334"/>
    <lineage>
        <taxon>Eukaryota</taxon>
        <taxon>Fungi</taxon>
        <taxon>Fungi incertae sedis</taxon>
        <taxon>Mucoromycota</taxon>
        <taxon>Mucoromycotina</taxon>
        <taxon>Endogonomycetes</taxon>
        <taxon>Endogonales</taxon>
        <taxon>Endogonaceae</taxon>
        <taxon>Jimgerdemannia</taxon>
    </lineage>
</organism>
<reference evidence="1 2" key="1">
    <citation type="journal article" date="2018" name="New Phytol.">
        <title>Phylogenomics of Endogonaceae and evolution of mycorrhizas within Mucoromycota.</title>
        <authorList>
            <person name="Chang Y."/>
            <person name="Desiro A."/>
            <person name="Na H."/>
            <person name="Sandor L."/>
            <person name="Lipzen A."/>
            <person name="Clum A."/>
            <person name="Barry K."/>
            <person name="Grigoriev I.V."/>
            <person name="Martin F.M."/>
            <person name="Stajich J.E."/>
            <person name="Smith M.E."/>
            <person name="Bonito G."/>
            <person name="Spatafora J.W."/>
        </authorList>
    </citation>
    <scope>NUCLEOTIDE SEQUENCE [LARGE SCALE GENOMIC DNA]</scope>
    <source>
        <strain evidence="1 2">GMNB39</strain>
    </source>
</reference>
<keyword evidence="2" id="KW-1185">Reference proteome</keyword>
<protein>
    <submittedName>
        <fullName evidence="1">Uncharacterized protein</fullName>
    </submittedName>
</protein>
<dbReference type="EMBL" id="RBNI01002492">
    <property type="protein sequence ID" value="RUP49238.1"/>
    <property type="molecule type" value="Genomic_DNA"/>
</dbReference>
<feature type="non-terminal residue" evidence="1">
    <location>
        <position position="134"/>
    </location>
</feature>
<dbReference type="OrthoDB" id="2415059at2759"/>